<dbReference type="Proteomes" id="UP000578352">
    <property type="component" value="Unassembled WGS sequence"/>
</dbReference>
<dbReference type="EMBL" id="JACCFL010000001">
    <property type="protein sequence ID" value="NYJ25292.1"/>
    <property type="molecule type" value="Genomic_DNA"/>
</dbReference>
<dbReference type="RefSeq" id="WP_179607953.1">
    <property type="nucleotide sequence ID" value="NZ_BAABEH010000001.1"/>
</dbReference>
<dbReference type="AlphaFoldDB" id="A0A853CXN9"/>
<name>A0A853CXN9_9MICO</name>
<reference evidence="1 2" key="1">
    <citation type="submission" date="2020-07" db="EMBL/GenBank/DDBJ databases">
        <title>Sequencing the genomes of 1000 actinobacteria strains.</title>
        <authorList>
            <person name="Klenk H.-P."/>
        </authorList>
    </citation>
    <scope>NUCLEOTIDE SEQUENCE [LARGE SCALE GENOMIC DNA]</scope>
    <source>
        <strain evidence="1 2">DSM 15165</strain>
    </source>
</reference>
<evidence type="ECO:0000313" key="1">
    <source>
        <dbReference type="EMBL" id="NYJ25292.1"/>
    </source>
</evidence>
<protein>
    <submittedName>
        <fullName evidence="1">Uncharacterized protein</fullName>
    </submittedName>
</protein>
<organism evidence="1 2">
    <name type="scientific">Leifsonia shinshuensis</name>
    <dbReference type="NCBI Taxonomy" id="150026"/>
    <lineage>
        <taxon>Bacteria</taxon>
        <taxon>Bacillati</taxon>
        <taxon>Actinomycetota</taxon>
        <taxon>Actinomycetes</taxon>
        <taxon>Micrococcales</taxon>
        <taxon>Microbacteriaceae</taxon>
        <taxon>Leifsonia</taxon>
    </lineage>
</organism>
<comment type="caution">
    <text evidence="1">The sequence shown here is derived from an EMBL/GenBank/DDBJ whole genome shotgun (WGS) entry which is preliminary data.</text>
</comment>
<gene>
    <name evidence="1" type="ORF">HNR13_003579</name>
</gene>
<accession>A0A853CXN9</accession>
<evidence type="ECO:0000313" key="2">
    <source>
        <dbReference type="Proteomes" id="UP000578352"/>
    </source>
</evidence>
<sequence>MNTWRTFASTLRGLGAALLHGDDRDSGAHPPDLYRRTLLYDRYLR</sequence>
<proteinExistence type="predicted"/>